<feature type="domain" description="C2H2-type" evidence="11">
    <location>
        <begin position="219"/>
        <end position="246"/>
    </location>
</feature>
<sequence length="1441" mass="164237">MNMVEPTIQIDNQNKVLTYIAIPVEALQECNGQNFTVLSDTQSLLFKAFSETDTQLQVENESGTNICRQPLRIANLSQYTAKTGIQTVIDTNKYNEISLRKESVLKSSNASTENKRTKVKLSKLVAGEVKDELGSFKCQLCDEVLEKMSTYRKHMQMHRDTKKYKCEKCSCSYNVEDNFKLHMALHEQSQPTCPICDKKFQRLASFKAHIIVHEVEETFTCVECLSEFETENELNTHMLTHQQGEIEQAVEESPLQCSICSYVFDDPERRKEHIAYHIKMKKLVQPSKRPKRKVDTNNPAHQYKCSVCGKSFSKLCLLDRHFRIHSGEKPYACHLCKRAFTQKGTLQIHLIRHSGVKPFRCSLCPASFCQKGNLRVHFQKTHVMPVAGAKAYQCSMCTCIFKTVSSLNTHTTRVHARDNCDDLSDLVAQLKRLDKQFVPETDDPKASLEALNERFDEGASLVKYVKLVDYNTEDGFRRYLVKKRKVGNHQWYICSFCTKEFKKPSDLIRHIRVHTREKPFKCKQCDQAFSLKSTLTHHLNTHLTETQYKCIVCSKAFASMSALNMHRRRHDLNPGKHRTHHRYKCPVCAKIFNSSCIMKMHMKSHGDGKTATPVGGVVMQEPMVETANGLLPLSAPPLVKVETTKPRPYQCSICASTFTRTIHLKRHMLIHTGEKRFNCDICNKSFHLTYAKEHMKFHSGERNYMCKVCDKKFVTNAILKRHALIHNSSRPYICPYCLKPFKTVAMCRKHINIHKRDFEIEQLRIDKVDVDLTHPLIPSNDTKNAGRTSNVTKIFFTDAEKGIIITTPVNDTEIVPNLQATLDQPVPFPNKPRNVSLLTNTGSTTVLENMDENVTNLSQESLTGTSDVNFQTVYVNSDDIQSFTSANLYSACLSQLKNNDPLLLSGINEIQDPNLMFSTDPTLNQITDSQLDTQNLETLLPTFSVNNVFQNIVLSTDDYIDMNQIPLFANINDSSKKVQTTDQKYVIDRNLIELSDDALVGNPAMSNLLPNAPTLEGSFDAVDSVNQLDLSCSSCKKSLNDIADFQNHVCEDKEDDLKGKGRTRPNRKVEAKKSTRRAKISEKDLFCIEEGENLKYKCTFCDKDFSNKMMYTRHLLSHITAKSNVCPFCTKEFKKRSDMTRHIRTHTGERPYKCDKCGKRFSLKSTLESHDRTHQPGGNKEFSCAVCSSNFSSKSSLKVHTLVHTGVKPFACHICSEKFRTSAHRKSHIRGHFKTNDSKKNGQSKSSKIKLLQAITLDAQNLENKSTKEDTPHVHLKTASPKEESLHIAFEEANQGQIVEIDPIFLQQLQMNGILMQDNINEELASLIQVDVNNCEIANGETIVDNAGELQKRNVVKDYSCELCDKRYVTKATLTKHQKKVHATNNQFKCTKCDDKLASKEELDTHLKLHSGYRPFCCLLCANTFREEKNLKTHMRRIHGV</sequence>
<evidence type="ECO:0000256" key="10">
    <source>
        <dbReference type="SAM" id="MobiDB-lite"/>
    </source>
</evidence>
<feature type="domain" description="C2H2-type" evidence="11">
    <location>
        <begin position="164"/>
        <end position="191"/>
    </location>
</feature>
<dbReference type="Pfam" id="PF13912">
    <property type="entry name" value="zf-C2H2_6"/>
    <property type="match status" value="2"/>
</dbReference>
<evidence type="ECO:0000256" key="2">
    <source>
        <dbReference type="ARBA" id="ARBA00022723"/>
    </source>
</evidence>
<feature type="domain" description="C2H2-type" evidence="11">
    <location>
        <begin position="704"/>
        <end position="731"/>
    </location>
</feature>
<keyword evidence="8" id="KW-0539">Nucleus</keyword>
<feature type="domain" description="C2H2-type" evidence="11">
    <location>
        <begin position="359"/>
        <end position="382"/>
    </location>
</feature>
<dbReference type="GO" id="GO:0008270">
    <property type="term" value="F:zinc ion binding"/>
    <property type="evidence" value="ECO:0007669"/>
    <property type="project" value="UniProtKB-KW"/>
</dbReference>
<dbReference type="FunFam" id="3.30.160.60:FF:001818">
    <property type="entry name" value="GDNF-inducible zinc finger protein 1 isoform X1"/>
    <property type="match status" value="1"/>
</dbReference>
<feature type="domain" description="C2H2-type" evidence="11">
    <location>
        <begin position="1416"/>
        <end position="1441"/>
    </location>
</feature>
<dbReference type="PANTHER" id="PTHR24376">
    <property type="entry name" value="ZINC FINGER PROTEIN"/>
    <property type="match status" value="1"/>
</dbReference>
<feature type="region of interest" description="Disordered" evidence="10">
    <location>
        <begin position="1226"/>
        <end position="1245"/>
    </location>
</feature>
<dbReference type="PROSITE" id="PS00028">
    <property type="entry name" value="ZINC_FINGER_C2H2_1"/>
    <property type="match status" value="24"/>
</dbReference>
<dbReference type="GO" id="GO:0005634">
    <property type="term" value="C:nucleus"/>
    <property type="evidence" value="ECO:0007669"/>
    <property type="project" value="UniProtKB-SubCell"/>
</dbReference>
<feature type="domain" description="C2H2-type" evidence="11">
    <location>
        <begin position="548"/>
        <end position="570"/>
    </location>
</feature>
<feature type="domain" description="C2H2-type" evidence="11">
    <location>
        <begin position="1096"/>
        <end position="1123"/>
    </location>
</feature>
<keyword evidence="4 9" id="KW-0863">Zinc-finger</keyword>
<feature type="domain" description="C2H2-type" evidence="11">
    <location>
        <begin position="136"/>
        <end position="163"/>
    </location>
</feature>
<feature type="domain" description="C2H2-type" evidence="11">
    <location>
        <begin position="191"/>
        <end position="218"/>
    </location>
</feature>
<evidence type="ECO:0000256" key="6">
    <source>
        <dbReference type="ARBA" id="ARBA00023015"/>
    </source>
</evidence>
<dbReference type="Pfam" id="PF00096">
    <property type="entry name" value="zf-C2H2"/>
    <property type="match status" value="11"/>
</dbReference>
<evidence type="ECO:0000313" key="12">
    <source>
        <dbReference type="EMBL" id="JAV54341.1"/>
    </source>
</evidence>
<dbReference type="FunFam" id="3.30.160.60:FF:000446">
    <property type="entry name" value="Zinc finger protein"/>
    <property type="match status" value="2"/>
</dbReference>
<feature type="domain" description="C2H2-type" evidence="11">
    <location>
        <begin position="1152"/>
        <end position="1174"/>
    </location>
</feature>
<dbReference type="InterPro" id="IPR036236">
    <property type="entry name" value="Znf_C2H2_sf"/>
</dbReference>
<feature type="domain" description="C2H2-type" evidence="11">
    <location>
        <begin position="732"/>
        <end position="759"/>
    </location>
</feature>
<feature type="domain" description="C2H2-type" evidence="11">
    <location>
        <begin position="392"/>
        <end position="420"/>
    </location>
</feature>
<dbReference type="GO" id="GO:0000978">
    <property type="term" value="F:RNA polymerase II cis-regulatory region sequence-specific DNA binding"/>
    <property type="evidence" value="ECO:0007669"/>
    <property type="project" value="TreeGrafter"/>
</dbReference>
<dbReference type="FunFam" id="3.30.160.60:FF:000099">
    <property type="entry name" value="Zinc finger protein 79"/>
    <property type="match status" value="1"/>
</dbReference>
<dbReference type="PROSITE" id="PS50157">
    <property type="entry name" value="ZINC_FINGER_C2H2_2"/>
    <property type="match status" value="23"/>
</dbReference>
<dbReference type="PANTHER" id="PTHR24376:SF235">
    <property type="entry name" value="C2H2-TYPE DOMAIN-CONTAINING PROTEIN"/>
    <property type="match status" value="1"/>
</dbReference>
<dbReference type="FunFam" id="3.30.160.60:FF:000301">
    <property type="entry name" value="Zinc finger protein 236"/>
    <property type="match status" value="1"/>
</dbReference>
<comment type="subcellular location">
    <subcellularLocation>
        <location evidence="1">Nucleus</location>
    </subcellularLocation>
</comment>
<proteinExistence type="predicted"/>
<dbReference type="FunFam" id="3.30.160.60:FF:000145">
    <property type="entry name" value="Zinc finger protein 574"/>
    <property type="match status" value="3"/>
</dbReference>
<feature type="domain" description="C2H2-type" evidence="11">
    <location>
        <begin position="583"/>
        <end position="610"/>
    </location>
</feature>
<keyword evidence="3" id="KW-0677">Repeat</keyword>
<feature type="domain" description="C2H2-type" evidence="11">
    <location>
        <begin position="1124"/>
        <end position="1151"/>
    </location>
</feature>
<feature type="domain" description="C2H2-type" evidence="11">
    <location>
        <begin position="520"/>
        <end position="547"/>
    </location>
</feature>
<evidence type="ECO:0000256" key="3">
    <source>
        <dbReference type="ARBA" id="ARBA00022737"/>
    </source>
</evidence>
<dbReference type="SMART" id="SM00355">
    <property type="entry name" value="ZnF_C2H2"/>
    <property type="match status" value="25"/>
</dbReference>
<feature type="domain" description="C2H2-type" evidence="11">
    <location>
        <begin position="303"/>
        <end position="330"/>
    </location>
</feature>
<dbReference type="GO" id="GO:0001228">
    <property type="term" value="F:DNA-binding transcription activator activity, RNA polymerase II-specific"/>
    <property type="evidence" value="ECO:0007669"/>
    <property type="project" value="TreeGrafter"/>
</dbReference>
<organism evidence="12">
    <name type="scientific">Photinus pyralis</name>
    <name type="common">Common eastern firefly</name>
    <name type="synonym">Lampyris pyralis</name>
    <dbReference type="NCBI Taxonomy" id="7054"/>
    <lineage>
        <taxon>Eukaryota</taxon>
        <taxon>Metazoa</taxon>
        <taxon>Ecdysozoa</taxon>
        <taxon>Arthropoda</taxon>
        <taxon>Hexapoda</taxon>
        <taxon>Insecta</taxon>
        <taxon>Pterygota</taxon>
        <taxon>Neoptera</taxon>
        <taxon>Endopterygota</taxon>
        <taxon>Coleoptera</taxon>
        <taxon>Polyphaga</taxon>
        <taxon>Elateriformia</taxon>
        <taxon>Elateroidea</taxon>
        <taxon>Lampyridae</taxon>
        <taxon>Lampyrinae</taxon>
        <taxon>Photinus</taxon>
    </lineage>
</organism>
<feature type="domain" description="C2H2-type" evidence="11">
    <location>
        <begin position="331"/>
        <end position="358"/>
    </location>
</feature>
<evidence type="ECO:0000256" key="9">
    <source>
        <dbReference type="PROSITE-ProRule" id="PRU00042"/>
    </source>
</evidence>
<evidence type="ECO:0000256" key="4">
    <source>
        <dbReference type="ARBA" id="ARBA00022771"/>
    </source>
</evidence>
<keyword evidence="6" id="KW-0805">Transcription regulation</keyword>
<reference evidence="12" key="1">
    <citation type="journal article" date="2016" name="Sci. Rep.">
        <title>Molecular characterization of firefly nuptial gifts: a multi-omics approach sheds light on postcopulatory sexual selection.</title>
        <authorList>
            <person name="Al-Wathiqui N."/>
            <person name="Fallon T.R."/>
            <person name="South A."/>
            <person name="Weng J.K."/>
            <person name="Lewis S.M."/>
        </authorList>
    </citation>
    <scope>NUCLEOTIDE SEQUENCE</scope>
</reference>
<evidence type="ECO:0000256" key="5">
    <source>
        <dbReference type="ARBA" id="ARBA00022833"/>
    </source>
</evidence>
<feature type="domain" description="C2H2-type" evidence="11">
    <location>
        <begin position="649"/>
        <end position="676"/>
    </location>
</feature>
<keyword evidence="5" id="KW-0862">Zinc</keyword>
<evidence type="ECO:0000256" key="1">
    <source>
        <dbReference type="ARBA" id="ARBA00004123"/>
    </source>
</evidence>
<dbReference type="FunFam" id="3.30.160.60:FF:000557">
    <property type="entry name" value="zinc finger and SCAN domain-containing protein 29"/>
    <property type="match status" value="1"/>
</dbReference>
<name>A0A1Y1K1I1_PHOPY</name>
<dbReference type="EMBL" id="GEZM01097023">
    <property type="protein sequence ID" value="JAV54341.1"/>
    <property type="molecule type" value="Transcribed_RNA"/>
</dbReference>
<feature type="domain" description="C2H2-type" evidence="11">
    <location>
        <begin position="1182"/>
        <end position="1209"/>
    </location>
</feature>
<feature type="domain" description="C2H2-type" evidence="11">
    <location>
        <begin position="1388"/>
        <end position="1415"/>
    </location>
</feature>
<keyword evidence="2" id="KW-0479">Metal-binding</keyword>
<dbReference type="Gene3D" id="3.30.160.60">
    <property type="entry name" value="Classic Zinc Finger"/>
    <property type="match status" value="18"/>
</dbReference>
<feature type="domain" description="C2H2-type" evidence="11">
    <location>
        <begin position="1359"/>
        <end position="1387"/>
    </location>
</feature>
<protein>
    <recommendedName>
        <fullName evidence="11">C2H2-type domain-containing protein</fullName>
    </recommendedName>
</protein>
<dbReference type="SUPFAM" id="SSF57667">
    <property type="entry name" value="beta-beta-alpha zinc fingers"/>
    <property type="match status" value="14"/>
</dbReference>
<evidence type="ECO:0000256" key="8">
    <source>
        <dbReference type="ARBA" id="ARBA00023242"/>
    </source>
</evidence>
<accession>A0A1Y1K1I1</accession>
<feature type="domain" description="C2H2-type" evidence="11">
    <location>
        <begin position="492"/>
        <end position="519"/>
    </location>
</feature>
<evidence type="ECO:0000259" key="11">
    <source>
        <dbReference type="PROSITE" id="PS50157"/>
    </source>
</evidence>
<feature type="domain" description="C2H2-type" evidence="11">
    <location>
        <begin position="1210"/>
        <end position="1237"/>
    </location>
</feature>
<dbReference type="InterPro" id="IPR013087">
    <property type="entry name" value="Znf_C2H2_type"/>
</dbReference>
<keyword evidence="7" id="KW-0804">Transcription</keyword>
<evidence type="ECO:0000256" key="7">
    <source>
        <dbReference type="ARBA" id="ARBA00023163"/>
    </source>
</evidence>